<evidence type="ECO:0000256" key="1">
    <source>
        <dbReference type="ARBA" id="ARBA00000142"/>
    </source>
</evidence>
<dbReference type="RefSeq" id="WP_372435347.1">
    <property type="nucleotide sequence ID" value="NZ_BAABKQ010000001.1"/>
</dbReference>
<reference evidence="10" key="1">
    <citation type="journal article" date="2019" name="Int. J. Syst. Evol. Microbiol.">
        <title>The Global Catalogue of Microorganisms (GCM) 10K type strain sequencing project: providing services to taxonomists for standard genome sequencing and annotation.</title>
        <authorList>
            <consortium name="The Broad Institute Genomics Platform"/>
            <consortium name="The Broad Institute Genome Sequencing Center for Infectious Disease"/>
            <person name="Wu L."/>
            <person name="Ma J."/>
        </authorList>
    </citation>
    <scope>NUCLEOTIDE SEQUENCE [LARGE SCALE GENOMIC DNA]</scope>
    <source>
        <strain evidence="10">JCM 18542</strain>
    </source>
</reference>
<comment type="caution">
    <text evidence="9">The sequence shown here is derived from an EMBL/GenBank/DDBJ whole genome shotgun (WGS) entry which is preliminary data.</text>
</comment>
<comment type="similarity">
    <text evidence="7">Belongs to the class I-like SAM-binding methyltransferase superfamily. TrmB family.</text>
</comment>
<dbReference type="SUPFAM" id="SSF53335">
    <property type="entry name" value="S-adenosyl-L-methionine-dependent methyltransferases"/>
    <property type="match status" value="1"/>
</dbReference>
<evidence type="ECO:0000256" key="6">
    <source>
        <dbReference type="ARBA" id="ARBA00022694"/>
    </source>
</evidence>
<evidence type="ECO:0000313" key="9">
    <source>
        <dbReference type="EMBL" id="GAA4822187.1"/>
    </source>
</evidence>
<name>A0ABP9D1Z7_9ACTN</name>
<evidence type="ECO:0000256" key="5">
    <source>
        <dbReference type="ARBA" id="ARBA00022691"/>
    </source>
</evidence>
<feature type="binding site" evidence="7">
    <location>
        <position position="137"/>
    </location>
    <ligand>
        <name>S-adenosyl-L-methionine</name>
        <dbReference type="ChEBI" id="CHEBI:59789"/>
    </ligand>
</feature>
<dbReference type="PANTHER" id="PTHR23417:SF14">
    <property type="entry name" value="PENTACOTRIPEPTIDE-REPEAT REGION OF PRORP DOMAIN-CONTAINING PROTEIN"/>
    <property type="match status" value="1"/>
</dbReference>
<feature type="binding site" evidence="7">
    <location>
        <position position="191"/>
    </location>
    <ligand>
        <name>substrate</name>
    </ligand>
</feature>
<dbReference type="Proteomes" id="UP001500839">
    <property type="component" value="Unassembled WGS sequence"/>
</dbReference>
<feature type="region of interest" description="Disordered" evidence="8">
    <location>
        <begin position="1"/>
        <end position="56"/>
    </location>
</feature>
<keyword evidence="6 7" id="KW-0819">tRNA processing</keyword>
<dbReference type="EMBL" id="BAABKQ010000001">
    <property type="protein sequence ID" value="GAA4822187.1"/>
    <property type="molecule type" value="Genomic_DNA"/>
</dbReference>
<comment type="pathway">
    <text evidence="7">tRNA modification; N(7)-methylguanine-tRNA biosynthesis.</text>
</comment>
<comment type="function">
    <text evidence="2 7">Catalyzes the formation of N(7)-methylguanine at position 46 (m7G46) in tRNA.</text>
</comment>
<proteinExistence type="inferred from homology"/>
<evidence type="ECO:0000256" key="3">
    <source>
        <dbReference type="ARBA" id="ARBA00022603"/>
    </source>
</evidence>
<dbReference type="PANTHER" id="PTHR23417">
    <property type="entry name" value="3-DEOXY-D-MANNO-OCTULOSONIC-ACID TRANSFERASE/TRNA GUANINE-N 7 - -METHYLTRANSFERASE"/>
    <property type="match status" value="1"/>
</dbReference>
<comment type="catalytic activity">
    <reaction evidence="1 7">
        <text>guanosine(46) in tRNA + S-adenosyl-L-methionine = N(7)-methylguanosine(46) in tRNA + S-adenosyl-L-homocysteine</text>
        <dbReference type="Rhea" id="RHEA:42708"/>
        <dbReference type="Rhea" id="RHEA-COMP:10188"/>
        <dbReference type="Rhea" id="RHEA-COMP:10189"/>
        <dbReference type="ChEBI" id="CHEBI:57856"/>
        <dbReference type="ChEBI" id="CHEBI:59789"/>
        <dbReference type="ChEBI" id="CHEBI:74269"/>
        <dbReference type="ChEBI" id="CHEBI:74480"/>
        <dbReference type="EC" id="2.1.1.33"/>
    </reaction>
</comment>
<gene>
    <name evidence="7 9" type="primary">trmB</name>
    <name evidence="9" type="ORF">GCM10023353_33270</name>
</gene>
<protein>
    <recommendedName>
        <fullName evidence="7">tRNA (guanine-N(7)-)-methyltransferase</fullName>
        <ecNumber evidence="7">2.1.1.33</ecNumber>
    </recommendedName>
    <alternativeName>
        <fullName evidence="7">tRNA (guanine(46)-N(7))-methyltransferase</fullName>
    </alternativeName>
    <alternativeName>
        <fullName evidence="7">tRNA(m7G46)-methyltransferase</fullName>
    </alternativeName>
</protein>
<comment type="caution">
    <text evidence="7">Lacks conserved residue(s) required for the propagation of feature annotation.</text>
</comment>
<evidence type="ECO:0000256" key="4">
    <source>
        <dbReference type="ARBA" id="ARBA00022679"/>
    </source>
</evidence>
<dbReference type="Gene3D" id="3.40.50.150">
    <property type="entry name" value="Vaccinia Virus protein VP39"/>
    <property type="match status" value="1"/>
</dbReference>
<feature type="binding site" evidence="7">
    <location>
        <position position="223"/>
    </location>
    <ligand>
        <name>substrate</name>
    </ligand>
</feature>
<feature type="compositionally biased region" description="Basic and acidic residues" evidence="8">
    <location>
        <begin position="16"/>
        <end position="27"/>
    </location>
</feature>
<keyword evidence="4 7" id="KW-0808">Transferase</keyword>
<feature type="binding site" evidence="7">
    <location>
        <position position="112"/>
    </location>
    <ligand>
        <name>S-adenosyl-L-methionine</name>
        <dbReference type="ChEBI" id="CHEBI:59789"/>
    </ligand>
</feature>
<keyword evidence="10" id="KW-1185">Reference proteome</keyword>
<dbReference type="Pfam" id="PF02390">
    <property type="entry name" value="Methyltransf_4"/>
    <property type="match status" value="1"/>
</dbReference>
<feature type="binding site" evidence="7">
    <location>
        <position position="187"/>
    </location>
    <ligand>
        <name>S-adenosyl-L-methionine</name>
        <dbReference type="ChEBI" id="CHEBI:59789"/>
    </ligand>
</feature>
<evidence type="ECO:0000256" key="7">
    <source>
        <dbReference type="HAMAP-Rule" id="MF_01057"/>
    </source>
</evidence>
<sequence length="280" mass="30812">MEIPQDPTHSTVPSADHADDPGAEVDRTGAPGAPLWRPTDEDTDGAAGVERDQFGRSRLHPRVTSFRTRRGTLTEAQLRTWDETWSTLGRDVRDEVIDTGEWFGRSAPVVLEIGCGTGTSTAEMALAEPGVDVLAVEVYRPGLAQLLHRIKREGISNVRLLRGDGVDVMENMIAPASLTGVRVFFPDPWPKKRHHKRRLLQPAAFSLIASRLRPGGVLHVATDHADYAEWITEAGATEPMLRTLDSTAPISLERPVTKFEGKGLRAGSTITEMIWRRVDS</sequence>
<keyword evidence="5 7" id="KW-0949">S-adenosyl-L-methionine</keyword>
<dbReference type="NCBIfam" id="TIGR00091">
    <property type="entry name" value="tRNA (guanosine(46)-N7)-methyltransferase TrmB"/>
    <property type="match status" value="1"/>
</dbReference>
<evidence type="ECO:0000313" key="10">
    <source>
        <dbReference type="Proteomes" id="UP001500839"/>
    </source>
</evidence>
<organism evidence="9 10">
    <name type="scientific">Tomitella cavernea</name>
    <dbReference type="NCBI Taxonomy" id="1387982"/>
    <lineage>
        <taxon>Bacteria</taxon>
        <taxon>Bacillati</taxon>
        <taxon>Actinomycetota</taxon>
        <taxon>Actinomycetes</taxon>
        <taxon>Mycobacteriales</taxon>
        <taxon>Tomitella</taxon>
    </lineage>
</organism>
<accession>A0ABP9D1Z7</accession>
<evidence type="ECO:0000256" key="2">
    <source>
        <dbReference type="ARBA" id="ARBA00003015"/>
    </source>
</evidence>
<dbReference type="CDD" id="cd02440">
    <property type="entry name" value="AdoMet_MTases"/>
    <property type="match status" value="1"/>
</dbReference>
<keyword evidence="3 7" id="KW-0489">Methyltransferase</keyword>
<evidence type="ECO:0000256" key="8">
    <source>
        <dbReference type="SAM" id="MobiDB-lite"/>
    </source>
</evidence>
<dbReference type="PROSITE" id="PS51625">
    <property type="entry name" value="SAM_MT_TRMB"/>
    <property type="match status" value="1"/>
</dbReference>
<dbReference type="InterPro" id="IPR029063">
    <property type="entry name" value="SAM-dependent_MTases_sf"/>
</dbReference>
<feature type="binding site" evidence="7">
    <location>
        <position position="164"/>
    </location>
    <ligand>
        <name>S-adenosyl-L-methionine</name>
        <dbReference type="ChEBI" id="CHEBI:59789"/>
    </ligand>
</feature>
<feature type="binding site" evidence="7">
    <location>
        <begin position="257"/>
        <end position="260"/>
    </location>
    <ligand>
        <name>substrate</name>
    </ligand>
</feature>
<dbReference type="InterPro" id="IPR055361">
    <property type="entry name" value="tRNA_methyltr_TrmB_bact"/>
</dbReference>
<dbReference type="HAMAP" id="MF_01057">
    <property type="entry name" value="tRNA_methyltr_TrmB"/>
    <property type="match status" value="1"/>
</dbReference>
<dbReference type="EC" id="2.1.1.33" evidence="7"/>
<dbReference type="InterPro" id="IPR003358">
    <property type="entry name" value="tRNA_(Gua-N-7)_MeTrfase_Trmb"/>
</dbReference>